<feature type="transmembrane region" description="Helical" evidence="8">
    <location>
        <begin position="380"/>
        <end position="401"/>
    </location>
</feature>
<feature type="transmembrane region" description="Helical" evidence="8">
    <location>
        <begin position="934"/>
        <end position="952"/>
    </location>
</feature>
<feature type="transmembrane region" description="Helical" evidence="8">
    <location>
        <begin position="310"/>
        <end position="333"/>
    </location>
</feature>
<evidence type="ECO:0000259" key="9">
    <source>
        <dbReference type="PROSITE" id="PS50156"/>
    </source>
</evidence>
<evidence type="ECO:0000256" key="4">
    <source>
        <dbReference type="ARBA" id="ARBA00022989"/>
    </source>
</evidence>
<dbReference type="PROSITE" id="PS50156">
    <property type="entry name" value="SSD"/>
    <property type="match status" value="1"/>
</dbReference>
<keyword evidence="11" id="KW-1185">Reference proteome</keyword>
<dbReference type="Proteomes" id="UP001620645">
    <property type="component" value="Unassembled WGS sequence"/>
</dbReference>
<feature type="transmembrane region" description="Helical" evidence="8">
    <location>
        <begin position="413"/>
        <end position="439"/>
    </location>
</feature>
<feature type="compositionally biased region" description="Polar residues" evidence="7">
    <location>
        <begin position="627"/>
        <end position="641"/>
    </location>
</feature>
<evidence type="ECO:0000256" key="5">
    <source>
        <dbReference type="ARBA" id="ARBA00023136"/>
    </source>
</evidence>
<dbReference type="InterPro" id="IPR003392">
    <property type="entry name" value="PTHD_SSD"/>
</dbReference>
<dbReference type="PANTHER" id="PTHR10796:SF193">
    <property type="entry name" value="SSD DOMAIN-CONTAINING PROTEIN"/>
    <property type="match status" value="1"/>
</dbReference>
<evidence type="ECO:0000313" key="10">
    <source>
        <dbReference type="EMBL" id="KAL3084555.1"/>
    </source>
</evidence>
<keyword evidence="6" id="KW-0325">Glycoprotein</keyword>
<evidence type="ECO:0000256" key="1">
    <source>
        <dbReference type="ARBA" id="ARBA00004141"/>
    </source>
</evidence>
<sequence length="1061" mass="120617">MLHFSLEPFLRRFFHRYGQFVHKFRWPMLLAPPLISLCLSVGFLWFSELEMDDPAYVFTPRDARWKKELGTFSKLWPLEENKFIPGKSFEMKRFVNVLCKAKDGGNILRPQILDEISLLNKFIAENVTVPTVDRRFNLSYQDLCLSYDWVCGNNEHIEMFRQMTQVGRVIDLRYPKGGNKDTPAYLGTALGDIALNGTDGTVVEAKVTQLFYFLKQDPPVVRQYSTDFEYAVERFLLHAFESPLISISFAHYQSLQDGLDENARRFVPNFVISFTFLALFCICCSFTFLPTTDGTSPRHAFAIDWIRSKPYVACAGLFNTILSLISSFGFLLLLGIPYNVINTIIPFLIIAVGIDDMFVMNSCWDQSDPALSPDQRMAQMMQNGGVAVSITNITDILAFLIGCVTELPGIELFCLYAFAAVLFCYVYQLTFFAAFMAIMGNVEQQGKHCLLLRQQRPPRGKEAQISSDSLTSINPPSGTSSSPSSTSLSTAADVPSQCSARHCQHPATPTTAQITDQEEVAAEASSTRTDHLQLHIDQSSMNASFDSDLTGRDEHDQSTDQRWVLDQTVGSDRNRISDQYLRTAGQNRSAARKWEIDQDQSTDQNWSRDQSQMHVQQIWKRDRNRSPYRNDQSRSTAQNRATVPKLRSDRIWATADQCESAADHKCGADQRWVKIDQNGLDKNRLSSSDHTFVSPSPPSTDHHHHHLHASNFSHRFFGHYFGPLLLHPIVRALITVVYVAYIGIAIVGCMNFREGLEPSHLVTSDHYIARYFDDMKTFWKMGPQLHIAVLNPPNFTDPNERQKLIKMVESFENTPYTMGREGTVFFFLEYLNYLDQLNAEPENTDRIWHIKLRSWLKNTGGSNQWDSDIVYTETGTFRAYRLQVAMKNIVEPDQHKLAAKLLREIADRQPFRLEIYHEAFPFADQYLIILPSTYRNVFISLLCMTIIAILLIPSIPSAILIILSIVSISTGVFGYMTFWGVNLDAVSMISIIMSIGFAVDLSAHIVYAFVSAHGDKSRERVINALEHIGWPIFQCESCTKTAWGILAICARPHNYNICLCL</sequence>
<dbReference type="InterPro" id="IPR051697">
    <property type="entry name" value="Patched_domain-protein"/>
</dbReference>
<feature type="compositionally biased region" description="Polar residues" evidence="7">
    <location>
        <begin position="536"/>
        <end position="547"/>
    </location>
</feature>
<dbReference type="EMBL" id="JBICCN010000233">
    <property type="protein sequence ID" value="KAL3084555.1"/>
    <property type="molecule type" value="Genomic_DNA"/>
</dbReference>
<organism evidence="10 11">
    <name type="scientific">Heterodera schachtii</name>
    <name type="common">Sugarbeet cyst nematode worm</name>
    <name type="synonym">Tylenchus schachtii</name>
    <dbReference type="NCBI Taxonomy" id="97005"/>
    <lineage>
        <taxon>Eukaryota</taxon>
        <taxon>Metazoa</taxon>
        <taxon>Ecdysozoa</taxon>
        <taxon>Nematoda</taxon>
        <taxon>Chromadorea</taxon>
        <taxon>Rhabditida</taxon>
        <taxon>Tylenchina</taxon>
        <taxon>Tylenchomorpha</taxon>
        <taxon>Tylenchoidea</taxon>
        <taxon>Heteroderidae</taxon>
        <taxon>Heteroderinae</taxon>
        <taxon>Heterodera</taxon>
    </lineage>
</organism>
<reference evidence="10 11" key="1">
    <citation type="submission" date="2024-10" db="EMBL/GenBank/DDBJ databases">
        <authorList>
            <person name="Kim D."/>
        </authorList>
    </citation>
    <scope>NUCLEOTIDE SEQUENCE [LARGE SCALE GENOMIC DNA]</scope>
    <source>
        <strain evidence="10">Taebaek</strain>
    </source>
</reference>
<evidence type="ECO:0000313" key="11">
    <source>
        <dbReference type="Proteomes" id="UP001620645"/>
    </source>
</evidence>
<evidence type="ECO:0000256" key="6">
    <source>
        <dbReference type="ARBA" id="ARBA00023180"/>
    </source>
</evidence>
<dbReference type="SUPFAM" id="SSF82866">
    <property type="entry name" value="Multidrug efflux transporter AcrB transmembrane domain"/>
    <property type="match status" value="2"/>
</dbReference>
<dbReference type="GO" id="GO:0016020">
    <property type="term" value="C:membrane"/>
    <property type="evidence" value="ECO:0007669"/>
    <property type="project" value="UniProtKB-SubCell"/>
</dbReference>
<dbReference type="Gene3D" id="1.20.1640.10">
    <property type="entry name" value="Multidrug efflux transporter AcrB transmembrane domain"/>
    <property type="match status" value="2"/>
</dbReference>
<feature type="transmembrane region" description="Helical" evidence="8">
    <location>
        <begin position="270"/>
        <end position="290"/>
    </location>
</feature>
<feature type="region of interest" description="Disordered" evidence="7">
    <location>
        <begin position="686"/>
        <end position="705"/>
    </location>
</feature>
<dbReference type="InterPro" id="IPR000731">
    <property type="entry name" value="SSD"/>
</dbReference>
<feature type="region of interest" description="Disordered" evidence="7">
    <location>
        <begin position="458"/>
        <end position="566"/>
    </location>
</feature>
<dbReference type="AlphaFoldDB" id="A0ABD2J428"/>
<evidence type="ECO:0000256" key="8">
    <source>
        <dbReference type="SAM" id="Phobius"/>
    </source>
</evidence>
<protein>
    <recommendedName>
        <fullName evidence="9">SSD domain-containing protein</fullName>
    </recommendedName>
</protein>
<feature type="transmembrane region" description="Helical" evidence="8">
    <location>
        <begin position="26"/>
        <end position="46"/>
    </location>
</feature>
<dbReference type="Pfam" id="PF02460">
    <property type="entry name" value="Patched"/>
    <property type="match status" value="1"/>
</dbReference>
<evidence type="ECO:0000256" key="3">
    <source>
        <dbReference type="ARBA" id="ARBA00022692"/>
    </source>
</evidence>
<evidence type="ECO:0000256" key="2">
    <source>
        <dbReference type="ARBA" id="ARBA00005585"/>
    </source>
</evidence>
<comment type="similarity">
    <text evidence="2">Belongs to the patched family.</text>
</comment>
<feature type="compositionally biased region" description="Low complexity" evidence="7">
    <location>
        <begin position="471"/>
        <end position="490"/>
    </location>
</feature>
<evidence type="ECO:0000256" key="7">
    <source>
        <dbReference type="SAM" id="MobiDB-lite"/>
    </source>
</evidence>
<comment type="caution">
    <text evidence="10">The sequence shown here is derived from an EMBL/GenBank/DDBJ whole genome shotgun (WGS) entry which is preliminary data.</text>
</comment>
<accession>A0ABD2J428</accession>
<feature type="compositionally biased region" description="Basic and acidic residues" evidence="7">
    <location>
        <begin position="549"/>
        <end position="559"/>
    </location>
</feature>
<gene>
    <name evidence="10" type="ORF">niasHS_008247</name>
</gene>
<keyword evidence="5 8" id="KW-0472">Membrane</keyword>
<keyword evidence="4 8" id="KW-1133">Transmembrane helix</keyword>
<feature type="transmembrane region" description="Helical" evidence="8">
    <location>
        <begin position="985"/>
        <end position="1010"/>
    </location>
</feature>
<feature type="transmembrane region" description="Helical" evidence="8">
    <location>
        <begin position="340"/>
        <end position="360"/>
    </location>
</feature>
<comment type="subcellular location">
    <subcellularLocation>
        <location evidence="1">Membrane</location>
        <topology evidence="1">Multi-pass membrane protein</topology>
    </subcellularLocation>
</comment>
<dbReference type="PANTHER" id="PTHR10796">
    <property type="entry name" value="PATCHED-RELATED"/>
    <property type="match status" value="1"/>
</dbReference>
<feature type="region of interest" description="Disordered" evidence="7">
    <location>
        <begin position="583"/>
        <end position="645"/>
    </location>
</feature>
<proteinExistence type="inferred from homology"/>
<feature type="domain" description="SSD" evidence="9">
    <location>
        <begin position="303"/>
        <end position="438"/>
    </location>
</feature>
<feature type="compositionally biased region" description="Polar residues" evidence="7">
    <location>
        <begin position="599"/>
        <end position="615"/>
    </location>
</feature>
<keyword evidence="3 8" id="KW-0812">Transmembrane</keyword>
<name>A0ABD2J428_HETSC</name>